<reference evidence="12" key="1">
    <citation type="submission" date="2021-06" db="EMBL/GenBank/DDBJ databases">
        <title>Novel Mycoplasma species detected in California sea lions (Zalophus californianus) from the USA.</title>
        <authorList>
            <person name="Volokhov D.V."/>
            <person name="Furtak V.A."/>
            <person name="Zagorodnyaya T.A."/>
        </authorList>
    </citation>
    <scope>NUCLEOTIDE SEQUENCE [LARGE SCALE GENOMIC DNA]</scope>
    <source>
        <strain evidence="12">CSL 5346</strain>
    </source>
</reference>
<dbReference type="SMART" id="SM00987">
    <property type="entry name" value="UreE_C"/>
    <property type="match status" value="1"/>
</dbReference>
<dbReference type="RefSeq" id="WP_216488286.1">
    <property type="nucleotide sequence ID" value="NZ_JAHMHH010000001.1"/>
</dbReference>
<dbReference type="NCBIfam" id="TIGR00628">
    <property type="entry name" value="ung"/>
    <property type="match status" value="1"/>
</dbReference>
<comment type="function">
    <text evidence="2 10">Excises uracil residues from the DNA which can arise as a result of misincorporation of dUMP residues by DNA polymerase or due to deamination of cytosine.</text>
</comment>
<comment type="catalytic activity">
    <reaction evidence="1 10">
        <text>Hydrolyzes single-stranded DNA or mismatched double-stranded DNA and polynucleotides, releasing free uracil.</text>
        <dbReference type="EC" id="3.2.2.27"/>
    </reaction>
</comment>
<comment type="similarity">
    <text evidence="3 10">Belongs to the uracil-DNA glycosylase (UDG) superfamily. UNG family.</text>
</comment>
<dbReference type="InterPro" id="IPR002043">
    <property type="entry name" value="UDG_fam1"/>
</dbReference>
<gene>
    <name evidence="12" type="ORF">KQ875_00335</name>
</gene>
<evidence type="ECO:0000256" key="6">
    <source>
        <dbReference type="ARBA" id="ARBA00022801"/>
    </source>
</evidence>
<dbReference type="Proteomes" id="UP000718793">
    <property type="component" value="Unassembled WGS sequence"/>
</dbReference>
<evidence type="ECO:0000256" key="5">
    <source>
        <dbReference type="ARBA" id="ARBA00022763"/>
    </source>
</evidence>
<evidence type="ECO:0000256" key="8">
    <source>
        <dbReference type="NCBIfam" id="TIGR00628"/>
    </source>
</evidence>
<keyword evidence="7 10" id="KW-0234">DNA repair</keyword>
<organism evidence="12 13">
    <name type="scientific">Mycoplasma zalophi</name>
    <dbReference type="NCBI Taxonomy" id="191287"/>
    <lineage>
        <taxon>Bacteria</taxon>
        <taxon>Bacillati</taxon>
        <taxon>Mycoplasmatota</taxon>
        <taxon>Mollicutes</taxon>
        <taxon>Mycoplasmataceae</taxon>
        <taxon>Mycoplasma</taxon>
    </lineage>
</organism>
<dbReference type="PROSITE" id="PS00130">
    <property type="entry name" value="U_DNA_GLYCOSYLASE"/>
    <property type="match status" value="1"/>
</dbReference>
<evidence type="ECO:0000256" key="4">
    <source>
        <dbReference type="ARBA" id="ARBA00012030"/>
    </source>
</evidence>
<feature type="domain" description="Uracil-DNA glycosylase-like" evidence="11">
    <location>
        <begin position="43"/>
        <end position="202"/>
    </location>
</feature>
<evidence type="ECO:0000256" key="7">
    <source>
        <dbReference type="ARBA" id="ARBA00023204"/>
    </source>
</evidence>
<dbReference type="NCBIfam" id="NF003588">
    <property type="entry name" value="PRK05254.1-1"/>
    <property type="match status" value="1"/>
</dbReference>
<evidence type="ECO:0000256" key="10">
    <source>
        <dbReference type="RuleBase" id="RU003780"/>
    </source>
</evidence>
<dbReference type="CDD" id="cd10027">
    <property type="entry name" value="UDG-F1-like"/>
    <property type="match status" value="1"/>
</dbReference>
<accession>A0ABS6DP04</accession>
<keyword evidence="12" id="KW-0326">Glycosidase</keyword>
<dbReference type="NCBIfam" id="NF003592">
    <property type="entry name" value="PRK05254.1-5"/>
    <property type="match status" value="1"/>
</dbReference>
<evidence type="ECO:0000313" key="12">
    <source>
        <dbReference type="EMBL" id="MBU4692045.1"/>
    </source>
</evidence>
<keyword evidence="5 10" id="KW-0227">DNA damage</keyword>
<evidence type="ECO:0000256" key="3">
    <source>
        <dbReference type="ARBA" id="ARBA00008184"/>
    </source>
</evidence>
<evidence type="ECO:0000313" key="13">
    <source>
        <dbReference type="Proteomes" id="UP000718793"/>
    </source>
</evidence>
<evidence type="ECO:0000256" key="2">
    <source>
        <dbReference type="ARBA" id="ARBA00002631"/>
    </source>
</evidence>
<dbReference type="EMBL" id="JAHMHH010000001">
    <property type="protein sequence ID" value="MBU4692045.1"/>
    <property type="molecule type" value="Genomic_DNA"/>
</dbReference>
<keyword evidence="6 10" id="KW-0378">Hydrolase</keyword>
<dbReference type="SMART" id="SM00986">
    <property type="entry name" value="UDG"/>
    <property type="match status" value="1"/>
</dbReference>
<name>A0ABS6DP04_9MOLU</name>
<dbReference type="InterPro" id="IPR018085">
    <property type="entry name" value="Ura-DNA_Glyclase_AS"/>
</dbReference>
<protein>
    <recommendedName>
        <fullName evidence="4 8">Uracil-DNA glycosylase</fullName>
        <ecNumber evidence="4 8">3.2.2.27</ecNumber>
    </recommendedName>
</protein>
<evidence type="ECO:0000256" key="1">
    <source>
        <dbReference type="ARBA" id="ARBA00001400"/>
    </source>
</evidence>
<dbReference type="GO" id="GO:0004844">
    <property type="term" value="F:uracil DNA N-glycosylase activity"/>
    <property type="evidence" value="ECO:0007669"/>
    <property type="project" value="UniProtKB-EC"/>
</dbReference>
<evidence type="ECO:0000256" key="9">
    <source>
        <dbReference type="PROSITE-ProRule" id="PRU10072"/>
    </source>
</evidence>
<dbReference type="PANTHER" id="PTHR11264:SF0">
    <property type="entry name" value="URACIL-DNA GLYCOSYLASE"/>
    <property type="match status" value="1"/>
</dbReference>
<proteinExistence type="inferred from homology"/>
<dbReference type="PANTHER" id="PTHR11264">
    <property type="entry name" value="URACIL-DNA GLYCOSYLASE"/>
    <property type="match status" value="1"/>
</dbReference>
<comment type="caution">
    <text evidence="12">The sequence shown here is derived from an EMBL/GenBank/DDBJ whole genome shotgun (WGS) entry which is preliminary data.</text>
</comment>
<dbReference type="InterPro" id="IPR005122">
    <property type="entry name" value="Uracil-DNA_glycosylase-like"/>
</dbReference>
<dbReference type="EC" id="3.2.2.27" evidence="4 8"/>
<feature type="active site" description="Proton acceptor" evidence="9">
    <location>
        <position position="58"/>
    </location>
</feature>
<dbReference type="Pfam" id="PF03167">
    <property type="entry name" value="UDG"/>
    <property type="match status" value="1"/>
</dbReference>
<sequence>MNYNLQKFLEEESQKEYFIDLEKKLQNETRPIVPEIKNWYKAFELDWSNVKVIILGQDPYYTKGTADGLAFSTNDAKTPSSLKNIFKEIKTNYPDATFETNSLEYWKQQGVLLSNTKLTTILDKALAHEKIGWEIFVTNAIKKILELNENVIFLSFGQKAQKFIENLHLDQHYILQTSHPSGLSCYRGFLGSNIFLKANLILKSINKKTIDWSTKKVNSIN</sequence>
<keyword evidence="13" id="KW-1185">Reference proteome</keyword>
<evidence type="ECO:0000259" key="11">
    <source>
        <dbReference type="SMART" id="SM00986"/>
    </source>
</evidence>